<feature type="compositionally biased region" description="Polar residues" evidence="1">
    <location>
        <begin position="204"/>
        <end position="224"/>
    </location>
</feature>
<evidence type="ECO:0000256" key="1">
    <source>
        <dbReference type="SAM" id="MobiDB-lite"/>
    </source>
</evidence>
<feature type="region of interest" description="Disordered" evidence="1">
    <location>
        <begin position="467"/>
        <end position="495"/>
    </location>
</feature>
<evidence type="ECO:0000313" key="2">
    <source>
        <dbReference type="EMBL" id="GAX20782.1"/>
    </source>
</evidence>
<organism evidence="2 3">
    <name type="scientific">Fistulifera solaris</name>
    <name type="common">Oleaginous diatom</name>
    <dbReference type="NCBI Taxonomy" id="1519565"/>
    <lineage>
        <taxon>Eukaryota</taxon>
        <taxon>Sar</taxon>
        <taxon>Stramenopiles</taxon>
        <taxon>Ochrophyta</taxon>
        <taxon>Bacillariophyta</taxon>
        <taxon>Bacillariophyceae</taxon>
        <taxon>Bacillariophycidae</taxon>
        <taxon>Naviculales</taxon>
        <taxon>Naviculaceae</taxon>
        <taxon>Fistulifera</taxon>
    </lineage>
</organism>
<feature type="compositionally biased region" description="Low complexity" evidence="1">
    <location>
        <begin position="225"/>
        <end position="239"/>
    </location>
</feature>
<proteinExistence type="predicted"/>
<feature type="compositionally biased region" description="Polar residues" evidence="1">
    <location>
        <begin position="35"/>
        <end position="48"/>
    </location>
</feature>
<dbReference type="OrthoDB" id="69177at2759"/>
<evidence type="ECO:0008006" key="4">
    <source>
        <dbReference type="Google" id="ProtNLM"/>
    </source>
</evidence>
<evidence type="ECO:0000313" key="3">
    <source>
        <dbReference type="Proteomes" id="UP000198406"/>
    </source>
</evidence>
<keyword evidence="3" id="KW-1185">Reference proteome</keyword>
<name>A0A1Z5K3M7_FISSO</name>
<sequence>MGHSCSKSTEHVDYAPAGALESDPRQRRSHKKKSNLTLTASGSPNYHSYSHPRISSHGIFKTDPPLFHLQQMSLKLLESSNPSNAGQDHLLYKYQQKYGRTDTVVTVRKRSQTNTVESEFTRYPEPVSSNEQSPFQGVQSITPVEVDYSEKVSEETVFYNTRLVVRRHAIRSAEEGVSGRHIYAVRWPRDAPLQLTGQVLHTIQPLQEQSPYKPSTGRTSRNAQSSKDSSSTNASPPSSINTARTQTAITKTVSVATGRGSGVIGPSHVDSYFHASILASPPRRKAVDWVTVSEEHCIYVADVGLSHEECDHLVRVTEQVCSGQYSAYTYAKQTLGCREYPILASAVQNAVHTVVNAIFENAAGASARSLSLDDREPHMVKYDVTRKERQKLDMHTDKSDWTFLIALSNGCGIDYEGGGTYFEALDATLNVQRGHAVIFPGKLRHCGQRISAGLRFLLVGFLVDKSNGSKNTGGATKGEDGSENDAQEPSTNVDR</sequence>
<dbReference type="InParanoid" id="A0A1Z5K3M7"/>
<dbReference type="Proteomes" id="UP000198406">
    <property type="component" value="Unassembled WGS sequence"/>
</dbReference>
<reference evidence="2 3" key="1">
    <citation type="journal article" date="2015" name="Plant Cell">
        <title>Oil accumulation by the oleaginous diatom Fistulifera solaris as revealed by the genome and transcriptome.</title>
        <authorList>
            <person name="Tanaka T."/>
            <person name="Maeda Y."/>
            <person name="Veluchamy A."/>
            <person name="Tanaka M."/>
            <person name="Abida H."/>
            <person name="Marechal E."/>
            <person name="Bowler C."/>
            <person name="Muto M."/>
            <person name="Sunaga Y."/>
            <person name="Tanaka M."/>
            <person name="Yoshino T."/>
            <person name="Taniguchi T."/>
            <person name="Fukuda Y."/>
            <person name="Nemoto M."/>
            <person name="Matsumoto M."/>
            <person name="Wong P.S."/>
            <person name="Aburatani S."/>
            <person name="Fujibuchi W."/>
        </authorList>
    </citation>
    <scope>NUCLEOTIDE SEQUENCE [LARGE SCALE GENOMIC DNA]</scope>
    <source>
        <strain evidence="2 3">JPCC DA0580</strain>
    </source>
</reference>
<comment type="caution">
    <text evidence="2">The sequence shown here is derived from an EMBL/GenBank/DDBJ whole genome shotgun (WGS) entry which is preliminary data.</text>
</comment>
<dbReference type="Gene3D" id="2.60.120.620">
    <property type="entry name" value="q2cbj1_9rhob like domain"/>
    <property type="match status" value="1"/>
</dbReference>
<dbReference type="AlphaFoldDB" id="A0A1Z5K3M7"/>
<accession>A0A1Z5K3M7</accession>
<feature type="region of interest" description="Disordered" evidence="1">
    <location>
        <begin position="1"/>
        <end position="50"/>
    </location>
</feature>
<feature type="region of interest" description="Disordered" evidence="1">
    <location>
        <begin position="204"/>
        <end position="246"/>
    </location>
</feature>
<dbReference type="EMBL" id="BDSP01000152">
    <property type="protein sequence ID" value="GAX20782.1"/>
    <property type="molecule type" value="Genomic_DNA"/>
</dbReference>
<gene>
    <name evidence="2" type="ORF">FisN_7Hh094</name>
</gene>
<protein>
    <recommendedName>
        <fullName evidence="4">Fe2OG dioxygenase domain-containing protein</fullName>
    </recommendedName>
</protein>